<name>A0A4Q0VQ67_9BACI</name>
<organism evidence="3 4">
    <name type="scientific">Anaerobacillus alkaliphilus</name>
    <dbReference type="NCBI Taxonomy" id="1548597"/>
    <lineage>
        <taxon>Bacteria</taxon>
        <taxon>Bacillati</taxon>
        <taxon>Bacillota</taxon>
        <taxon>Bacilli</taxon>
        <taxon>Bacillales</taxon>
        <taxon>Bacillaceae</taxon>
        <taxon>Anaerobacillus</taxon>
    </lineage>
</organism>
<keyword evidence="4" id="KW-1185">Reference proteome</keyword>
<evidence type="ECO:0000256" key="1">
    <source>
        <dbReference type="SAM" id="Phobius"/>
    </source>
</evidence>
<feature type="transmembrane region" description="Helical" evidence="1">
    <location>
        <begin position="35"/>
        <end position="54"/>
    </location>
</feature>
<dbReference type="PANTHER" id="PTHR34351">
    <property type="entry name" value="SLR1927 PROTEIN-RELATED"/>
    <property type="match status" value="1"/>
</dbReference>
<dbReference type="InterPro" id="IPR002881">
    <property type="entry name" value="DUF58"/>
</dbReference>
<accession>A0A4Q0VQ67</accession>
<keyword evidence="1" id="KW-0812">Transmembrane</keyword>
<dbReference type="RefSeq" id="WP_129079989.1">
    <property type="nucleotide sequence ID" value="NZ_QOUX01000046.1"/>
</dbReference>
<evidence type="ECO:0000313" key="4">
    <source>
        <dbReference type="Proteomes" id="UP000290649"/>
    </source>
</evidence>
<evidence type="ECO:0000259" key="2">
    <source>
        <dbReference type="Pfam" id="PF01882"/>
    </source>
</evidence>
<feature type="domain" description="DUF58" evidence="2">
    <location>
        <begin position="215"/>
        <end position="325"/>
    </location>
</feature>
<dbReference type="Pfam" id="PF01882">
    <property type="entry name" value="DUF58"/>
    <property type="match status" value="1"/>
</dbReference>
<proteinExistence type="predicted"/>
<dbReference type="OrthoDB" id="9789943at2"/>
<keyword evidence="1" id="KW-0472">Membrane</keyword>
<feature type="transmembrane region" description="Helical" evidence="1">
    <location>
        <begin position="12"/>
        <end position="29"/>
    </location>
</feature>
<dbReference type="Proteomes" id="UP000290649">
    <property type="component" value="Unassembled WGS sequence"/>
</dbReference>
<dbReference type="EMBL" id="QOUX01000046">
    <property type="protein sequence ID" value="RXI98636.1"/>
    <property type="molecule type" value="Genomic_DNA"/>
</dbReference>
<evidence type="ECO:0000313" key="3">
    <source>
        <dbReference type="EMBL" id="RXI98636.1"/>
    </source>
</evidence>
<protein>
    <submittedName>
        <fullName evidence="3">DUF58 domain-containing protein</fullName>
    </submittedName>
</protein>
<keyword evidence="1" id="KW-1133">Transmembrane helix</keyword>
<gene>
    <name evidence="3" type="ORF">DS745_20185</name>
</gene>
<dbReference type="PANTHER" id="PTHR34351:SF2">
    <property type="entry name" value="DUF58 DOMAIN-CONTAINING PROTEIN"/>
    <property type="match status" value="1"/>
</dbReference>
<sequence length="401" mass="46322">MSWNQEHSIPKAIYGTLFWSVPILLFIALVMRSPLIFGLAFLFTIFILVNHYYLKYVAEKTKVFDETEVIRMFPEDKRNITIPLENSGKIPIFNSEVSFIFYDYDHAVQVGNSETPQETYSFPLSISPLTQKKKNIEVTALKRGVATIRTIDVTVYDLLKLSKLELYYRDYFRREIIVYPTPKTVSGIDQVVQQRQGDIPRQRSLHEDMMMTMGTREYVSGDPFNRVHWKASARTTTLQTKLYEKTTILNWTIVINLYNKDRSQLTVKNLEDILSHVAFVCQFATKHNISFEIYINTRIPKSMFIHLPKGLGKDHLLKALELLARVSKYTVTTPAFAMLKLIKMRTTLTPFILHFGPTGEEEDVVYRDWKRSGASIYRVESSEDVGKVVLLGGSKNETMAN</sequence>
<reference evidence="3 4" key="1">
    <citation type="journal article" date="2019" name="Int. J. Syst. Evol. Microbiol.">
        <title>Anaerobacillus alkaliphilus sp. nov., a novel alkaliphilic and moderately halophilic bacterium.</title>
        <authorList>
            <person name="Borsodi A.K."/>
            <person name="Aszalos J.M."/>
            <person name="Bihari P."/>
            <person name="Nagy I."/>
            <person name="Schumann P."/>
            <person name="Sproer C."/>
            <person name="Kovacs A.L."/>
            <person name="Boka K."/>
            <person name="Dobosy P."/>
            <person name="Ovari M."/>
            <person name="Szili-Kovacs T."/>
            <person name="Toth E."/>
        </authorList>
    </citation>
    <scope>NUCLEOTIDE SEQUENCE [LARGE SCALE GENOMIC DNA]</scope>
    <source>
        <strain evidence="3 4">B16-10</strain>
    </source>
</reference>
<dbReference type="AlphaFoldDB" id="A0A4Q0VQ67"/>
<comment type="caution">
    <text evidence="3">The sequence shown here is derived from an EMBL/GenBank/DDBJ whole genome shotgun (WGS) entry which is preliminary data.</text>
</comment>